<dbReference type="InterPro" id="IPR029017">
    <property type="entry name" value="Enolase-like_N"/>
</dbReference>
<keyword evidence="4 7" id="KW-0413">Isomerase</keyword>
<dbReference type="CDD" id="cd03319">
    <property type="entry name" value="L-Ala-DL-Glu_epimerase"/>
    <property type="match status" value="1"/>
</dbReference>
<evidence type="ECO:0000256" key="1">
    <source>
        <dbReference type="ARBA" id="ARBA00008031"/>
    </source>
</evidence>
<dbReference type="SMART" id="SM00922">
    <property type="entry name" value="MR_MLE"/>
    <property type="match status" value="1"/>
</dbReference>
<dbReference type="Proteomes" id="UP000247465">
    <property type="component" value="Chromosome"/>
</dbReference>
<comment type="similarity">
    <text evidence="1 7">Belongs to the mandelate racemase/muconate lactonizing enzyme family.</text>
</comment>
<dbReference type="EMBL" id="CP029803">
    <property type="protein sequence ID" value="AWT59781.1"/>
    <property type="molecule type" value="Genomic_DNA"/>
</dbReference>
<dbReference type="Gene3D" id="3.30.390.10">
    <property type="entry name" value="Enolase-like, N-terminal domain"/>
    <property type="match status" value="1"/>
</dbReference>
<feature type="binding site" evidence="6">
    <location>
        <position position="195"/>
    </location>
    <ligand>
        <name>Mg(2+)</name>
        <dbReference type="ChEBI" id="CHEBI:18420"/>
    </ligand>
</feature>
<accession>A0A2Z4ACW2</accession>
<feature type="domain" description="Mandelate racemase/muconate lactonizing enzyme C-terminal" evidence="8">
    <location>
        <begin position="147"/>
        <end position="244"/>
    </location>
</feature>
<dbReference type="InterPro" id="IPR013342">
    <property type="entry name" value="Mandelate_racemase_C"/>
</dbReference>
<dbReference type="PANTHER" id="PTHR48073:SF2">
    <property type="entry name" value="O-SUCCINYLBENZOATE SYNTHASE"/>
    <property type="match status" value="1"/>
</dbReference>
<evidence type="ECO:0000256" key="2">
    <source>
        <dbReference type="ARBA" id="ARBA00022723"/>
    </source>
</evidence>
<feature type="active site" description="Proton acceptor; specific for (S)-substrate epimerization" evidence="5">
    <location>
        <position position="272"/>
    </location>
</feature>
<dbReference type="SFLD" id="SFLDS00001">
    <property type="entry name" value="Enolase"/>
    <property type="match status" value="1"/>
</dbReference>
<dbReference type="GO" id="GO:0016855">
    <property type="term" value="F:racemase and epimerase activity, acting on amino acids and derivatives"/>
    <property type="evidence" value="ECO:0007669"/>
    <property type="project" value="UniProtKB-UniRule"/>
</dbReference>
<evidence type="ECO:0000256" key="7">
    <source>
        <dbReference type="RuleBase" id="RU366006"/>
    </source>
</evidence>
<evidence type="ECO:0000313" key="9">
    <source>
        <dbReference type="EMBL" id="AWT59781.1"/>
    </source>
</evidence>
<dbReference type="InterPro" id="IPR036849">
    <property type="entry name" value="Enolase-like_C_sf"/>
</dbReference>
<dbReference type="SUPFAM" id="SSF51604">
    <property type="entry name" value="Enolase C-terminal domain-like"/>
    <property type="match status" value="1"/>
</dbReference>
<dbReference type="EC" id="5.1.1.-" evidence="7"/>
<evidence type="ECO:0000259" key="8">
    <source>
        <dbReference type="SMART" id="SM00922"/>
    </source>
</evidence>
<dbReference type="InterPro" id="IPR034603">
    <property type="entry name" value="Dipeptide_epimerase"/>
</dbReference>
<evidence type="ECO:0000256" key="4">
    <source>
        <dbReference type="ARBA" id="ARBA00023235"/>
    </source>
</evidence>
<dbReference type="SFLD" id="SFLDG00180">
    <property type="entry name" value="muconate_cycloisomerase"/>
    <property type="match status" value="1"/>
</dbReference>
<feature type="binding site" evidence="6">
    <location>
        <position position="223"/>
    </location>
    <ligand>
        <name>Mg(2+)</name>
        <dbReference type="ChEBI" id="CHEBI:18420"/>
    </ligand>
</feature>
<organism evidence="9 10">
    <name type="scientific">Candidatus Moanibacter tarae</name>
    <dbReference type="NCBI Taxonomy" id="2200854"/>
    <lineage>
        <taxon>Bacteria</taxon>
        <taxon>Pseudomonadati</taxon>
        <taxon>Verrucomicrobiota</taxon>
        <taxon>Opitutia</taxon>
        <taxon>Puniceicoccales</taxon>
        <taxon>Puniceicoccales incertae sedis</taxon>
        <taxon>Candidatus Moanibacter</taxon>
    </lineage>
</organism>
<evidence type="ECO:0000313" key="10">
    <source>
        <dbReference type="Proteomes" id="UP000247465"/>
    </source>
</evidence>
<gene>
    <name evidence="9" type="ORF">DF168_00976</name>
</gene>
<dbReference type="AlphaFoldDB" id="A0A2Z4ACW2"/>
<keyword evidence="3 6" id="KW-0460">Magnesium</keyword>
<dbReference type="PANTHER" id="PTHR48073">
    <property type="entry name" value="O-SUCCINYLBENZOATE SYNTHASE-RELATED"/>
    <property type="match status" value="1"/>
</dbReference>
<evidence type="ECO:0000256" key="3">
    <source>
        <dbReference type="ARBA" id="ARBA00022842"/>
    </source>
</evidence>
<dbReference type="SUPFAM" id="SSF54826">
    <property type="entry name" value="Enolase N-terminal domain-like"/>
    <property type="match status" value="1"/>
</dbReference>
<keyword evidence="2 6" id="KW-0479">Metal-binding</keyword>
<evidence type="ECO:0000256" key="6">
    <source>
        <dbReference type="PIRSR" id="PIRSR634603-3"/>
    </source>
</evidence>
<dbReference type="InterPro" id="IPR029065">
    <property type="entry name" value="Enolase_C-like"/>
</dbReference>
<reference evidence="9 10" key="1">
    <citation type="submission" date="2018-06" db="EMBL/GenBank/DDBJ databases">
        <title>Draft Genome Sequence of a Novel Marine Bacterium Related to the Verrucomicrobia.</title>
        <authorList>
            <person name="Vosseberg J."/>
            <person name="Martijn J."/>
            <person name="Ettema T.J.G."/>
        </authorList>
    </citation>
    <scope>NUCLEOTIDE SEQUENCE [LARGE SCALE GENOMIC DNA]</scope>
    <source>
        <strain evidence="9">TARA_B100001123</strain>
    </source>
</reference>
<sequence length="365" mass="40006">MLKDSEFSIIKVNISEIDIPISEAFTISQGEVRVARNIIIILFLKKGVYGYGEIAPFQELTGEARDDCLAAAQETSKFLTGLNVTNFRGIGNALRNRLPEFPSVRCGFETAIADALSRGTGIPLWALWGGADVRKYETDVTIPIRDINDSIDIVGTWCVKGFRRIKVKVGIDVERDILLMEALSKQFPGLKVIIDANQGYSVSQAIAFADVLEQTNLRIEVFEQPVDYRDLEGLKELREKLIFPIAADESVLSLTDAKKIIEMNAADIINLKITKSGLIETIEIASLCKAFGIGLMIGGMIETRIAMGCSFSLVLGLGGISILDLDTPLLMAEDPFASGGYCYDGPFLMPWSEPGLGLRWKETVG</sequence>
<proteinExistence type="inferred from homology"/>
<protein>
    <recommendedName>
        <fullName evidence="7">Dipeptide epimerase</fullName>
        <ecNumber evidence="7">5.1.1.-</ecNumber>
    </recommendedName>
</protein>
<comment type="cofactor">
    <cofactor evidence="6 7">
        <name>Mg(2+)</name>
        <dbReference type="ChEBI" id="CHEBI:18420"/>
    </cofactor>
    <text evidence="6 7">Binds 1 Mg(2+) ion per subunit.</text>
</comment>
<name>A0A2Z4ACW2_9BACT</name>
<dbReference type="GO" id="GO:0046872">
    <property type="term" value="F:metal ion binding"/>
    <property type="evidence" value="ECO:0007669"/>
    <property type="project" value="UniProtKB-KW"/>
</dbReference>
<feature type="binding site" evidence="6">
    <location>
        <position position="248"/>
    </location>
    <ligand>
        <name>Mg(2+)</name>
        <dbReference type="ChEBI" id="CHEBI:18420"/>
    </ligand>
</feature>
<dbReference type="Pfam" id="PF13378">
    <property type="entry name" value="MR_MLE_C"/>
    <property type="match status" value="1"/>
</dbReference>
<dbReference type="SFLD" id="SFLDF00009">
    <property type="entry name" value="o-succinylbenzoate_synthase"/>
    <property type="match status" value="1"/>
</dbReference>
<dbReference type="KEGG" id="mtar:DF168_00976"/>
<evidence type="ECO:0000256" key="5">
    <source>
        <dbReference type="PIRSR" id="PIRSR634603-1"/>
    </source>
</evidence>
<feature type="active site" description="Proton acceptor; specific for (R)-substrate epimerization" evidence="5">
    <location>
        <position position="168"/>
    </location>
</feature>
<dbReference type="Gene3D" id="3.20.20.120">
    <property type="entry name" value="Enolase-like C-terminal domain"/>
    <property type="match status" value="1"/>
</dbReference>